<sequence length="293" mass="33329">MTSTSPVPDVGPSIKKVKSKTRAEKLQTLIVYVLLILFSLAFIVPFLWLISGSLKNSSELFSNPGIPKVFQWSNYKEAFTAFPFLLYLKNTLLILVVNIFGCFISNTLIAYGFARIKWKFRDAIFIIVLTTMLLPFQVTMVPLFLLFQKLGWIGTFLPLTVPAFFGNPFFIFLLRQFFLGIPYELSESARIDGANEFKIFWRIVLPLSKPAITTVIIFTFLNTWGDFIGPLIFLSNNKLYTLSLGVQQIMSVNDPRWPLLLAVGVSMTLPVLIIFFLMQKYFIQGIAMSGIKE</sequence>
<comment type="caution">
    <text evidence="9">The sequence shown here is derived from an EMBL/GenBank/DDBJ whole genome shotgun (WGS) entry which is preliminary data.</text>
</comment>
<dbReference type="Pfam" id="PF00528">
    <property type="entry name" value="BPD_transp_1"/>
    <property type="match status" value="1"/>
</dbReference>
<keyword evidence="4 7" id="KW-0812">Transmembrane</keyword>
<feature type="transmembrane region" description="Helical" evidence="7">
    <location>
        <begin position="29"/>
        <end position="50"/>
    </location>
</feature>
<evidence type="ECO:0000256" key="6">
    <source>
        <dbReference type="ARBA" id="ARBA00023136"/>
    </source>
</evidence>
<evidence type="ECO:0000259" key="8">
    <source>
        <dbReference type="PROSITE" id="PS50928"/>
    </source>
</evidence>
<dbReference type="Gene3D" id="1.10.3720.10">
    <property type="entry name" value="MetI-like"/>
    <property type="match status" value="1"/>
</dbReference>
<comment type="similarity">
    <text evidence="7">Belongs to the binding-protein-dependent transport system permease family.</text>
</comment>
<dbReference type="GO" id="GO:0005886">
    <property type="term" value="C:plasma membrane"/>
    <property type="evidence" value="ECO:0007669"/>
    <property type="project" value="UniProtKB-SubCell"/>
</dbReference>
<keyword evidence="6 7" id="KW-0472">Membrane</keyword>
<evidence type="ECO:0000256" key="4">
    <source>
        <dbReference type="ARBA" id="ARBA00022692"/>
    </source>
</evidence>
<keyword evidence="10" id="KW-1185">Reference proteome</keyword>
<organism evidence="9 10">
    <name type="scientific">Pullulanibacillus camelliae</name>
    <dbReference type="NCBI Taxonomy" id="1707096"/>
    <lineage>
        <taxon>Bacteria</taxon>
        <taxon>Bacillati</taxon>
        <taxon>Bacillota</taxon>
        <taxon>Bacilli</taxon>
        <taxon>Bacillales</taxon>
        <taxon>Sporolactobacillaceae</taxon>
        <taxon>Pullulanibacillus</taxon>
    </lineage>
</organism>
<feature type="domain" description="ABC transmembrane type-1" evidence="8">
    <location>
        <begin position="88"/>
        <end position="278"/>
    </location>
</feature>
<protein>
    <submittedName>
        <fullName evidence="9">sn-glycerol-3-phosphate transport system permease protein UgpE</fullName>
    </submittedName>
</protein>
<dbReference type="RefSeq" id="WP_188688354.1">
    <property type="nucleotide sequence ID" value="NZ_BMIR01000001.1"/>
</dbReference>
<evidence type="ECO:0000313" key="9">
    <source>
        <dbReference type="EMBL" id="GGE28814.1"/>
    </source>
</evidence>
<evidence type="ECO:0000256" key="2">
    <source>
        <dbReference type="ARBA" id="ARBA00022448"/>
    </source>
</evidence>
<evidence type="ECO:0000256" key="1">
    <source>
        <dbReference type="ARBA" id="ARBA00004651"/>
    </source>
</evidence>
<feature type="transmembrane region" description="Helical" evidence="7">
    <location>
        <begin position="159"/>
        <end position="178"/>
    </location>
</feature>
<proteinExistence type="inferred from homology"/>
<feature type="transmembrane region" description="Helical" evidence="7">
    <location>
        <begin position="257"/>
        <end position="278"/>
    </location>
</feature>
<dbReference type="AlphaFoldDB" id="A0A8J2YBS9"/>
<dbReference type="PANTHER" id="PTHR43744:SF6">
    <property type="entry name" value="ABC TRANSPORTER PERMEASE PROTEIN YESQ-RELATED"/>
    <property type="match status" value="1"/>
</dbReference>
<dbReference type="CDD" id="cd06261">
    <property type="entry name" value="TM_PBP2"/>
    <property type="match status" value="1"/>
</dbReference>
<reference evidence="9" key="1">
    <citation type="journal article" date="2014" name="Int. J. Syst. Evol. Microbiol.">
        <title>Complete genome sequence of Corynebacterium casei LMG S-19264T (=DSM 44701T), isolated from a smear-ripened cheese.</title>
        <authorList>
            <consortium name="US DOE Joint Genome Institute (JGI-PGF)"/>
            <person name="Walter F."/>
            <person name="Albersmeier A."/>
            <person name="Kalinowski J."/>
            <person name="Ruckert C."/>
        </authorList>
    </citation>
    <scope>NUCLEOTIDE SEQUENCE</scope>
    <source>
        <strain evidence="9">CGMCC 1.15371</strain>
    </source>
</reference>
<keyword evidence="2 7" id="KW-0813">Transport</keyword>
<accession>A0A8J2YBS9</accession>
<feature type="transmembrane region" description="Helical" evidence="7">
    <location>
        <begin position="123"/>
        <end position="147"/>
    </location>
</feature>
<comment type="subcellular location">
    <subcellularLocation>
        <location evidence="1 7">Cell membrane</location>
        <topology evidence="1 7">Multi-pass membrane protein</topology>
    </subcellularLocation>
</comment>
<dbReference type="EMBL" id="BMIR01000001">
    <property type="protein sequence ID" value="GGE28814.1"/>
    <property type="molecule type" value="Genomic_DNA"/>
</dbReference>
<reference evidence="9" key="2">
    <citation type="submission" date="2020-09" db="EMBL/GenBank/DDBJ databases">
        <authorList>
            <person name="Sun Q."/>
            <person name="Zhou Y."/>
        </authorList>
    </citation>
    <scope>NUCLEOTIDE SEQUENCE</scope>
    <source>
        <strain evidence="9">CGMCC 1.15371</strain>
    </source>
</reference>
<dbReference type="Proteomes" id="UP000628775">
    <property type="component" value="Unassembled WGS sequence"/>
</dbReference>
<dbReference type="InterPro" id="IPR035906">
    <property type="entry name" value="MetI-like_sf"/>
</dbReference>
<keyword evidence="5 7" id="KW-1133">Transmembrane helix</keyword>
<evidence type="ECO:0000256" key="3">
    <source>
        <dbReference type="ARBA" id="ARBA00022475"/>
    </source>
</evidence>
<feature type="transmembrane region" description="Helical" evidence="7">
    <location>
        <begin position="92"/>
        <end position="111"/>
    </location>
</feature>
<dbReference type="PROSITE" id="PS50928">
    <property type="entry name" value="ABC_TM1"/>
    <property type="match status" value="1"/>
</dbReference>
<name>A0A8J2YBS9_9BACL</name>
<gene>
    <name evidence="9" type="primary">ugpE</name>
    <name evidence="9" type="ORF">GCM10011391_04220</name>
</gene>
<feature type="transmembrane region" description="Helical" evidence="7">
    <location>
        <begin position="199"/>
        <end position="221"/>
    </location>
</feature>
<dbReference type="PANTHER" id="PTHR43744">
    <property type="entry name" value="ABC TRANSPORTER PERMEASE PROTEIN MG189-RELATED-RELATED"/>
    <property type="match status" value="1"/>
</dbReference>
<dbReference type="SUPFAM" id="SSF161098">
    <property type="entry name" value="MetI-like"/>
    <property type="match status" value="1"/>
</dbReference>
<dbReference type="GO" id="GO:0055085">
    <property type="term" value="P:transmembrane transport"/>
    <property type="evidence" value="ECO:0007669"/>
    <property type="project" value="InterPro"/>
</dbReference>
<evidence type="ECO:0000313" key="10">
    <source>
        <dbReference type="Proteomes" id="UP000628775"/>
    </source>
</evidence>
<keyword evidence="3" id="KW-1003">Cell membrane</keyword>
<evidence type="ECO:0000256" key="7">
    <source>
        <dbReference type="RuleBase" id="RU363032"/>
    </source>
</evidence>
<evidence type="ECO:0000256" key="5">
    <source>
        <dbReference type="ARBA" id="ARBA00022989"/>
    </source>
</evidence>
<dbReference type="InterPro" id="IPR000515">
    <property type="entry name" value="MetI-like"/>
</dbReference>